<organism evidence="4 5">
    <name type="scientific">Polarella glacialis</name>
    <name type="common">Dinoflagellate</name>
    <dbReference type="NCBI Taxonomy" id="89957"/>
    <lineage>
        <taxon>Eukaryota</taxon>
        <taxon>Sar</taxon>
        <taxon>Alveolata</taxon>
        <taxon>Dinophyceae</taxon>
        <taxon>Suessiales</taxon>
        <taxon>Suessiaceae</taxon>
        <taxon>Polarella</taxon>
    </lineage>
</organism>
<dbReference type="AlphaFoldDB" id="A0A813FTD0"/>
<name>A0A813FTD0_POLGL</name>
<reference evidence="4" key="1">
    <citation type="submission" date="2021-02" db="EMBL/GenBank/DDBJ databases">
        <authorList>
            <person name="Dougan E. K."/>
            <person name="Rhodes N."/>
            <person name="Thang M."/>
            <person name="Chan C."/>
        </authorList>
    </citation>
    <scope>NUCLEOTIDE SEQUENCE</scope>
</reference>
<dbReference type="InterPro" id="IPR011249">
    <property type="entry name" value="Metalloenz_LuxS/M16"/>
</dbReference>
<keyword evidence="5" id="KW-1185">Reference proteome</keyword>
<dbReference type="InterPro" id="IPR011765">
    <property type="entry name" value="Pept_M16_N"/>
</dbReference>
<accession>A0A813FTD0</accession>
<evidence type="ECO:0000313" key="5">
    <source>
        <dbReference type="Proteomes" id="UP000654075"/>
    </source>
</evidence>
<evidence type="ECO:0000313" key="4">
    <source>
        <dbReference type="EMBL" id="CAE8615548.1"/>
    </source>
</evidence>
<comment type="caution">
    <text evidence="4">The sequence shown here is derived from an EMBL/GenBank/DDBJ whole genome shotgun (WGS) entry which is preliminary data.</text>
</comment>
<evidence type="ECO:0000259" key="3">
    <source>
        <dbReference type="Pfam" id="PF05193"/>
    </source>
</evidence>
<dbReference type="PANTHER" id="PTHR43016:SF16">
    <property type="entry name" value="METALLOPROTEASE, PUTATIVE (AFU_ORTHOLOGUE AFUA_4G07610)-RELATED"/>
    <property type="match status" value="1"/>
</dbReference>
<dbReference type="PANTHER" id="PTHR43016">
    <property type="entry name" value="PRESEQUENCE PROTEASE"/>
    <property type="match status" value="1"/>
</dbReference>
<dbReference type="EMBL" id="CAJNNV010025657">
    <property type="protein sequence ID" value="CAE8615548.1"/>
    <property type="molecule type" value="Genomic_DNA"/>
</dbReference>
<evidence type="ECO:0000256" key="1">
    <source>
        <dbReference type="SAM" id="MobiDB-lite"/>
    </source>
</evidence>
<evidence type="ECO:0000259" key="2">
    <source>
        <dbReference type="Pfam" id="PF00675"/>
    </source>
</evidence>
<sequence length="1119" mass="120866">MAAPECVGTFERTICFEYEHVPVVMYRCKETGLRLAIAKVQSPTVHGYFAVQTEAFDDYGCPHTLEHLIFLGSEKYPYKGVLDVLANRCLAQGTNAWTDTDHTCYTVDTAGSEGFLNILPVYLDHVLFPTLNESGFKTEVHHITGEGSNAGVVYCEMQARENEAGDMIDRAMKMQAYPGRCSYKSETGGRLKELRELTNATVREYHQSYYRPDNLCVIITGQVDFRAACEACAPVVESIRASDKIKALPAFQKPFSSPVPKPAAPRVEHMEFPAEDEKTGAICMLAWHGPQWEDLETITALSVLMSYLTDDCISPLRKALVETVPPLCGKISSSMYEQSTYLINLKLKSVDVEQLSKRDIDAEISEILQATCAAVDLPRIRSLVGQQRRQHLASVEDSPHDLFSGELIGALMYAADLGVLQARLDAPSCLDALMAWPAERWQELCSRWLMGPTSSPRVTIIGKPSKACGERIQAEDAARIAAQKEQLGAEGCKAAAASLAEAEKENDVDTPDEVANNFQLPDVGKIQLIDVATVTVNAGRFEKWGSGEVSKVQSLLEQASATGLPAPIFQFDHVSGAQFITCHAMIPLDKLSARSLALLPLWCDVAFELPLASSALGPAMTYEAVVEGLTDSTVSYGMSVGAGGGRFGVGLAANMLSISIKVEKTRYAEGAIWIARILADAEFNAERLQVTAKRMLNAVPDLKRNTPALMSMAMRAMNYRDGCSEGVFNAFRVGKLLATLEDAGELQKACAELGAARAVLLSSPGSIFLRVGGDVLDMGSGHFEVWKRPPFAASAASHGGYGQTEAAKKASALAVAPTAPQFALPRDFLAADALRPSPGCNAGCIVSSSAEESNYWTIQCDAFSDPRSPDLAPLAVALEYLTALEGPFWRKIRGAGFAYSYSLSHNLELGVVRFGLFKATDPVAAYKAACEIVLGLCEEKEGDEAEEPSAGDGARPAKKSKATGDADVDMDAEEGEEEEEEEEDGLDPSALEAAISGVLFGLIEPVDTIPAAMGLAFQNTLQRLPSDQLQWLLKEVQGVTTESVQDALRTHVLPLFTGSKGRTVSVACPTSKRVQLQAGLLELDPPFKLAHFEVEELVKTLAPEDGFAGLRAQVRKAAE</sequence>
<feature type="region of interest" description="Disordered" evidence="1">
    <location>
        <begin position="942"/>
        <end position="988"/>
    </location>
</feature>
<gene>
    <name evidence="4" type="ORF">PGLA1383_LOCUS33267</name>
</gene>
<dbReference type="OMA" id="WEGFARI"/>
<dbReference type="InterPro" id="IPR007863">
    <property type="entry name" value="Peptidase_M16_C"/>
</dbReference>
<dbReference type="OrthoDB" id="952271at2759"/>
<proteinExistence type="predicted"/>
<protein>
    <recommendedName>
        <fullName evidence="6">Mitochondrial presequence protease</fullName>
    </recommendedName>
</protein>
<evidence type="ECO:0008006" key="6">
    <source>
        <dbReference type="Google" id="ProtNLM"/>
    </source>
</evidence>
<dbReference type="Pfam" id="PF00675">
    <property type="entry name" value="Peptidase_M16"/>
    <property type="match status" value="1"/>
</dbReference>
<dbReference type="Pfam" id="PF05193">
    <property type="entry name" value="Peptidase_M16_C"/>
    <property type="match status" value="1"/>
</dbReference>
<feature type="domain" description="Peptidase M16 N-terminal" evidence="2">
    <location>
        <begin position="57"/>
        <end position="144"/>
    </location>
</feature>
<feature type="domain" description="Peptidase M16 C-terminal" evidence="3">
    <location>
        <begin position="197"/>
        <end position="354"/>
    </location>
</feature>
<feature type="compositionally biased region" description="Acidic residues" evidence="1">
    <location>
        <begin position="966"/>
        <end position="986"/>
    </location>
</feature>
<dbReference type="SUPFAM" id="SSF63411">
    <property type="entry name" value="LuxS/MPP-like metallohydrolase"/>
    <property type="match status" value="4"/>
</dbReference>
<dbReference type="GO" id="GO:0046872">
    <property type="term" value="F:metal ion binding"/>
    <property type="evidence" value="ECO:0007669"/>
    <property type="project" value="InterPro"/>
</dbReference>
<dbReference type="Gene3D" id="3.30.830.10">
    <property type="entry name" value="Metalloenzyme, LuxS/M16 peptidase-like"/>
    <property type="match status" value="4"/>
</dbReference>
<dbReference type="FunFam" id="3.30.830.10:FF:000015">
    <property type="entry name" value="Putative zinc metalloprotease"/>
    <property type="match status" value="1"/>
</dbReference>
<dbReference type="Proteomes" id="UP000654075">
    <property type="component" value="Unassembled WGS sequence"/>
</dbReference>